<dbReference type="OrthoDB" id="7426809at2"/>
<evidence type="ECO:0000313" key="4">
    <source>
        <dbReference type="Proteomes" id="UP000013047"/>
    </source>
</evidence>
<comment type="caution">
    <text evidence="3">The sequence shown here is derived from an EMBL/GenBank/DDBJ whole genome shotgun (WGS) entry which is preliminary data.</text>
</comment>
<reference evidence="3 4" key="1">
    <citation type="submission" date="2012-09" db="EMBL/GenBank/DDBJ databases">
        <title>Draft Genome Sequences of 6 Strains from Genus Thauera.</title>
        <authorList>
            <person name="Liu B."/>
            <person name="Shapleigh J.P."/>
            <person name="Frostegard A.H."/>
        </authorList>
    </citation>
    <scope>NUCLEOTIDE SEQUENCE [LARGE SCALE GENOMIC DNA]</scope>
    <source>
        <strain evidence="3 4">B4P</strain>
    </source>
</reference>
<keyword evidence="1" id="KW-0812">Transmembrane</keyword>
<keyword evidence="4" id="KW-1185">Reference proteome</keyword>
<accession>N6ZQ00</accession>
<gene>
    <name evidence="3" type="ORF">C667_13110</name>
</gene>
<evidence type="ECO:0000256" key="2">
    <source>
        <dbReference type="SAM" id="SignalP"/>
    </source>
</evidence>
<dbReference type="AlphaFoldDB" id="N6ZQ00"/>
<organism evidence="3 4">
    <name type="scientific">Thauera phenylacetica B4P</name>
    <dbReference type="NCBI Taxonomy" id="1234382"/>
    <lineage>
        <taxon>Bacteria</taxon>
        <taxon>Pseudomonadati</taxon>
        <taxon>Pseudomonadota</taxon>
        <taxon>Betaproteobacteria</taxon>
        <taxon>Rhodocyclales</taxon>
        <taxon>Zoogloeaceae</taxon>
        <taxon>Thauera</taxon>
    </lineage>
</organism>
<protein>
    <submittedName>
        <fullName evidence="3">Uncharacterized protein</fullName>
    </submittedName>
</protein>
<proteinExistence type="predicted"/>
<feature type="signal peptide" evidence="2">
    <location>
        <begin position="1"/>
        <end position="23"/>
    </location>
</feature>
<feature type="chain" id="PRO_5004129115" evidence="2">
    <location>
        <begin position="24"/>
        <end position="547"/>
    </location>
</feature>
<feature type="transmembrane region" description="Helical" evidence="1">
    <location>
        <begin position="107"/>
        <end position="124"/>
    </location>
</feature>
<dbReference type="RefSeq" id="WP_004365111.1">
    <property type="nucleotide sequence ID" value="NZ_AMXF01000095.1"/>
</dbReference>
<keyword evidence="1" id="KW-0472">Membrane</keyword>
<dbReference type="EMBL" id="AMXF01000095">
    <property type="protein sequence ID" value="ENO96602.1"/>
    <property type="molecule type" value="Genomic_DNA"/>
</dbReference>
<evidence type="ECO:0000313" key="3">
    <source>
        <dbReference type="EMBL" id="ENO96602.1"/>
    </source>
</evidence>
<name>N6ZQ00_9RHOO</name>
<keyword evidence="2" id="KW-0732">Signal</keyword>
<feature type="transmembrane region" description="Helical" evidence="1">
    <location>
        <begin position="305"/>
        <end position="334"/>
    </location>
</feature>
<evidence type="ECO:0000256" key="1">
    <source>
        <dbReference type="SAM" id="Phobius"/>
    </source>
</evidence>
<sequence length="547" mass="61054">MTRLTKALLLVGGVLLGLSQGYADDSCGYARDGACDEPLLCATDTDGTDCAGVPAEVRAGVTNDTAEDNDPLPVDDSLPAGLWQALESAAWSLYFLPNRFGLDPDTMLLWLVIGGVVLALYLRGKKGPATTDTIRDLVWRAMSPDVQPGDGSEIGEARRQCRRIAEALERELGERNTKFRIYVDADAVSVPWLRVDCVIRDERGSFLSNLVMDFKPQPFGTIPVLVDFEIDQLGRRRRITSAYEFGPDQIALMAACLGGASSPFRWTGARAREMPWQLTREKQRIALLEAPFMTSLRGTLKLTGLLAGLVITSMAFGAAPAMTILVGLGGYVAYRRFHVPPPTYRIVAACPPRPPRDLRGLDSWQTVVRDLGGQRDVVLERFETMLADRLSDASEPISIRRENIWYSGAEDKVERQQLALTLRRAIVFVRIDRYGRDLFVGWDAHVNLLSWKDRALHKGYRDGDGLKVELVGIETQYHQINEYDITDANFLLEATHAHLSSLVKDLLREREIDQEVDFSIVRESRQKLMEAPPSAGNGSRRRFFRKS</sequence>
<keyword evidence="1" id="KW-1133">Transmembrane helix</keyword>
<dbReference type="Proteomes" id="UP000013047">
    <property type="component" value="Unassembled WGS sequence"/>
</dbReference>